<dbReference type="EMBL" id="MQMG01000006">
    <property type="protein sequence ID" value="OKO95739.1"/>
    <property type="molecule type" value="Genomic_DNA"/>
</dbReference>
<sequence>MSRLFFLQRFFLPSTVINNHIAFVQMFKQCCQRLFHFRKTGMLASMKLSFVAVIRYSTKNEEFLSLKRRFC</sequence>
<organism evidence="1 2">
    <name type="scientific">Geobacillus proteiniphilus</name>
    <dbReference type="NCBI Taxonomy" id="860353"/>
    <lineage>
        <taxon>Bacteria</taxon>
        <taxon>Bacillati</taxon>
        <taxon>Bacillota</taxon>
        <taxon>Bacilli</taxon>
        <taxon>Bacillales</taxon>
        <taxon>Anoxybacillaceae</taxon>
        <taxon>Geobacillus</taxon>
    </lineage>
</organism>
<proteinExistence type="predicted"/>
<name>A0A1Q5T680_9BACL</name>
<reference evidence="2" key="2">
    <citation type="submission" date="2017-01" db="EMBL/GenBank/DDBJ databases">
        <title>Genome sequencing and annotation of Geobacillus sp. 1017, a Hydrocarbon-Oxidizing Thermophilic Bacterium Isolated from a Heavy Oil Reservoir (China).</title>
        <authorList>
            <person name="Kadnikov V.V."/>
            <person name="Mardanov A.V."/>
            <person name="Poltaraus A.B."/>
            <person name="Sokolova D.S."/>
            <person name="Semenova E.M."/>
            <person name="Ravin N.V."/>
            <person name="Tourova T.P."/>
            <person name="Nazina T.N."/>
        </authorList>
    </citation>
    <scope>NUCLEOTIDE SEQUENCE [LARGE SCALE GENOMIC DNA]</scope>
    <source>
        <strain evidence="2">1017</strain>
    </source>
</reference>
<gene>
    <name evidence="1" type="ORF">BRO54_0729</name>
</gene>
<evidence type="ECO:0000313" key="2">
    <source>
        <dbReference type="Proteomes" id="UP000186030"/>
    </source>
</evidence>
<reference evidence="1 2" key="1">
    <citation type="submission" date="2016-11" db="EMBL/GenBank/DDBJ databases">
        <authorList>
            <person name="Kadnikov V."/>
            <person name="Nazina T."/>
        </authorList>
    </citation>
    <scope>NUCLEOTIDE SEQUENCE [LARGE SCALE GENOMIC DNA]</scope>
    <source>
        <strain evidence="1 2">1017</strain>
    </source>
</reference>
<dbReference type="Proteomes" id="UP000186030">
    <property type="component" value="Unassembled WGS sequence"/>
</dbReference>
<accession>A0A1Q5T680</accession>
<dbReference type="AlphaFoldDB" id="A0A1Q5T680"/>
<protein>
    <submittedName>
        <fullName evidence="1">Uncharacterized protein</fullName>
    </submittedName>
</protein>
<comment type="caution">
    <text evidence="1">The sequence shown here is derived from an EMBL/GenBank/DDBJ whole genome shotgun (WGS) entry which is preliminary data.</text>
</comment>
<evidence type="ECO:0000313" key="1">
    <source>
        <dbReference type="EMBL" id="OKO95739.1"/>
    </source>
</evidence>